<feature type="region of interest" description="Disordered" evidence="1">
    <location>
        <begin position="171"/>
        <end position="204"/>
    </location>
</feature>
<evidence type="ECO:0000256" key="1">
    <source>
        <dbReference type="SAM" id="MobiDB-lite"/>
    </source>
</evidence>
<feature type="transmembrane region" description="Helical" evidence="2">
    <location>
        <begin position="81"/>
        <end position="100"/>
    </location>
</feature>
<dbReference type="AlphaFoldDB" id="A0ABD5QY87"/>
<name>A0ABD5QY87_9EURY</name>
<dbReference type="RefSeq" id="WP_256410732.1">
    <property type="nucleotide sequence ID" value="NZ_JANHDM010000002.1"/>
</dbReference>
<accession>A0ABD5QY87</accession>
<organism evidence="3 4">
    <name type="scientific">Halorubrum rubrum</name>
    <dbReference type="NCBI Taxonomy" id="1126240"/>
    <lineage>
        <taxon>Archaea</taxon>
        <taxon>Methanobacteriati</taxon>
        <taxon>Methanobacteriota</taxon>
        <taxon>Stenosarchaea group</taxon>
        <taxon>Halobacteria</taxon>
        <taxon>Halobacteriales</taxon>
        <taxon>Haloferacaceae</taxon>
        <taxon>Halorubrum</taxon>
    </lineage>
</organism>
<keyword evidence="2" id="KW-0812">Transmembrane</keyword>
<feature type="compositionally biased region" description="Basic and acidic residues" evidence="1">
    <location>
        <begin position="183"/>
        <end position="204"/>
    </location>
</feature>
<gene>
    <name evidence="3" type="ORF">ACFPM1_02315</name>
</gene>
<keyword evidence="2" id="KW-1133">Transmembrane helix</keyword>
<keyword evidence="2" id="KW-0472">Membrane</keyword>
<evidence type="ECO:0000313" key="3">
    <source>
        <dbReference type="EMBL" id="MFC5277607.1"/>
    </source>
</evidence>
<sequence>MAGQTRDPSEIGGDTPDGSRDFGEAGNPEWLVRTWYRSSVGIAVAAGDLLLTVVLVAAATVTYDGSVAGMGDISAGLVPPYVPVFSLLGALGFVFTTLIERFDGSTARLLRYNFHLLAALPLGIGVFLLSDIVLAEAATNDALVAGTVFLAGLYVNLAYKRLGALARRLLPGKRSDGNGTDAGDDRSESEANTDRDRSGSDASG</sequence>
<dbReference type="EMBL" id="JBHSKY010000002">
    <property type="protein sequence ID" value="MFC5277607.1"/>
    <property type="molecule type" value="Genomic_DNA"/>
</dbReference>
<dbReference type="Proteomes" id="UP001596118">
    <property type="component" value="Unassembled WGS sequence"/>
</dbReference>
<protein>
    <submittedName>
        <fullName evidence="3">Uncharacterized protein</fullName>
    </submittedName>
</protein>
<reference evidence="3 4" key="1">
    <citation type="journal article" date="2019" name="Int. J. Syst. Evol. Microbiol.">
        <title>The Global Catalogue of Microorganisms (GCM) 10K type strain sequencing project: providing services to taxonomists for standard genome sequencing and annotation.</title>
        <authorList>
            <consortium name="The Broad Institute Genomics Platform"/>
            <consortium name="The Broad Institute Genome Sequencing Center for Infectious Disease"/>
            <person name="Wu L."/>
            <person name="Ma J."/>
        </authorList>
    </citation>
    <scope>NUCLEOTIDE SEQUENCE [LARGE SCALE GENOMIC DNA]</scope>
    <source>
        <strain evidence="3 4">CGMCC 1.12124</strain>
    </source>
</reference>
<comment type="caution">
    <text evidence="3">The sequence shown here is derived from an EMBL/GenBank/DDBJ whole genome shotgun (WGS) entry which is preliminary data.</text>
</comment>
<proteinExistence type="predicted"/>
<evidence type="ECO:0000313" key="4">
    <source>
        <dbReference type="Proteomes" id="UP001596118"/>
    </source>
</evidence>
<evidence type="ECO:0000256" key="2">
    <source>
        <dbReference type="SAM" id="Phobius"/>
    </source>
</evidence>
<feature type="region of interest" description="Disordered" evidence="1">
    <location>
        <begin position="1"/>
        <end position="25"/>
    </location>
</feature>
<feature type="transmembrane region" description="Helical" evidence="2">
    <location>
        <begin position="112"/>
        <end position="130"/>
    </location>
</feature>
<keyword evidence="4" id="KW-1185">Reference proteome</keyword>
<feature type="transmembrane region" description="Helical" evidence="2">
    <location>
        <begin position="142"/>
        <end position="159"/>
    </location>
</feature>
<feature type="transmembrane region" description="Helical" evidence="2">
    <location>
        <begin position="40"/>
        <end position="61"/>
    </location>
</feature>